<dbReference type="Proteomes" id="UP000004162">
    <property type="component" value="Unassembled WGS sequence"/>
</dbReference>
<name>Q0YP87_9CHLB</name>
<proteinExistence type="predicted"/>
<reference evidence="2 3" key="2">
    <citation type="submission" date="2006-07" db="EMBL/GenBank/DDBJ databases">
        <title>Sequencing of the draft genome and assembly of Chlorobium ferroxidans DSM 13031.</title>
        <authorList>
            <consortium name="US DOE Joint Genome Institute (JGI-PGF)"/>
            <person name="Copeland A."/>
            <person name="Lucas S."/>
            <person name="Lapidus A."/>
            <person name="Barry K."/>
            <person name="Glavina del Rio T."/>
            <person name="Dalin E."/>
            <person name="Tice H."/>
            <person name="Bruce D."/>
            <person name="Pitluck S."/>
            <person name="Richardson P."/>
        </authorList>
    </citation>
    <scope>NUCLEOTIDE SEQUENCE [LARGE SCALE GENOMIC DNA]</scope>
    <source>
        <strain evidence="2 3">DSM 13031</strain>
    </source>
</reference>
<dbReference type="PANTHER" id="PTHR30399:SF1">
    <property type="entry name" value="UTP PYROPHOSPHATASE"/>
    <property type="match status" value="1"/>
</dbReference>
<dbReference type="InterPro" id="IPR053136">
    <property type="entry name" value="UTP_pyrophosphatase-like"/>
</dbReference>
<feature type="domain" description="YgjP-like metallopeptidase" evidence="1">
    <location>
        <begin position="24"/>
        <end position="228"/>
    </location>
</feature>
<comment type="caution">
    <text evidence="2">The sequence shown here is derived from an EMBL/GenBank/DDBJ whole genome shotgun (WGS) entry which is preliminary data.</text>
</comment>
<evidence type="ECO:0000313" key="3">
    <source>
        <dbReference type="Proteomes" id="UP000004162"/>
    </source>
</evidence>
<evidence type="ECO:0000259" key="1">
    <source>
        <dbReference type="Pfam" id="PF01863"/>
    </source>
</evidence>
<dbReference type="Gene3D" id="3.30.2010.10">
    <property type="entry name" value="Metalloproteases ('zincins'), catalytic domain"/>
    <property type="match status" value="1"/>
</dbReference>
<dbReference type="CDD" id="cd07344">
    <property type="entry name" value="M48_yhfN_like"/>
    <property type="match status" value="1"/>
</dbReference>
<dbReference type="EMBL" id="AASE01000032">
    <property type="protein sequence ID" value="EAT58103.1"/>
    <property type="molecule type" value="Genomic_DNA"/>
</dbReference>
<dbReference type="OrthoDB" id="9811177at2"/>
<dbReference type="InterPro" id="IPR002725">
    <property type="entry name" value="YgjP-like_metallopeptidase"/>
</dbReference>
<organism evidence="2 3">
    <name type="scientific">Chlorobium ferrooxidans DSM 13031</name>
    <dbReference type="NCBI Taxonomy" id="377431"/>
    <lineage>
        <taxon>Bacteria</taxon>
        <taxon>Pseudomonadati</taxon>
        <taxon>Chlorobiota</taxon>
        <taxon>Chlorobiia</taxon>
        <taxon>Chlorobiales</taxon>
        <taxon>Chlorobiaceae</taxon>
        <taxon>Chlorobium/Pelodictyon group</taxon>
        <taxon>Chlorobium</taxon>
    </lineage>
</organism>
<dbReference type="RefSeq" id="WP_006367294.1">
    <property type="nucleotide sequence ID" value="NZ_AASE01000032.1"/>
</dbReference>
<protein>
    <recommendedName>
        <fullName evidence="1">YgjP-like metallopeptidase domain-containing protein</fullName>
    </recommendedName>
</protein>
<dbReference type="AlphaFoldDB" id="Q0YP87"/>
<dbReference type="PANTHER" id="PTHR30399">
    <property type="entry name" value="UNCHARACTERIZED PROTEIN YGJP"/>
    <property type="match status" value="1"/>
</dbReference>
<sequence>MVTKVDIGDIPVDVVLKDIRNIHLSVYPPTGRVRISAPSHMNIDTIRVYAISRLGWIKKQQGKLRRQERETPREYLNRESHYLWGKRYLLKIIEREAPFAVALQHSTILMHVRPETGHEKKEELLDEWYRKQLKVAVSDLIALWEKRIGVKVSEFGVRKMKTKWGTCNPQAKRIWINLELAKKPKECLEYIVVHEMVHLLERHHNERFTALMDNFMPKWRSLRDDLNRLPVRHEEWDY</sequence>
<dbReference type="Pfam" id="PF01863">
    <property type="entry name" value="YgjP-like"/>
    <property type="match status" value="1"/>
</dbReference>
<gene>
    <name evidence="2" type="ORF">CferDRAFT_0090</name>
</gene>
<reference evidence="2 3" key="1">
    <citation type="submission" date="2006-07" db="EMBL/GenBank/DDBJ databases">
        <title>Annotation of the draft genome assembly of Chlorobium ferroxidans DSM 13031.</title>
        <authorList>
            <consortium name="US DOE Joint Genome Institute (JGI-ORNL)"/>
            <person name="Larimer F."/>
            <person name="Land M."/>
            <person name="Hauser L."/>
        </authorList>
    </citation>
    <scope>NUCLEOTIDE SEQUENCE [LARGE SCALE GENOMIC DNA]</scope>
    <source>
        <strain evidence="2 3">DSM 13031</strain>
    </source>
</reference>
<evidence type="ECO:0000313" key="2">
    <source>
        <dbReference type="EMBL" id="EAT58103.1"/>
    </source>
</evidence>
<accession>Q0YP87</accession>
<keyword evidence="3" id="KW-1185">Reference proteome</keyword>